<feature type="coiled-coil region" evidence="1">
    <location>
        <begin position="42"/>
        <end position="83"/>
    </location>
</feature>
<evidence type="ECO:0000313" key="4">
    <source>
        <dbReference type="Proteomes" id="UP000185473"/>
    </source>
</evidence>
<dbReference type="RefSeq" id="WP_042493126.1">
    <property type="nucleotide sequence ID" value="NZ_CP014332.1"/>
</dbReference>
<dbReference type="AlphaFoldDB" id="A0A1L6RBK6"/>
<keyword evidence="1" id="KW-0175">Coiled coil</keyword>
<dbReference type="STRING" id="1631871.FOL01_0170"/>
<proteinExistence type="predicted"/>
<evidence type="ECO:0000313" key="3">
    <source>
        <dbReference type="EMBL" id="APS41860.1"/>
    </source>
</evidence>
<evidence type="ECO:0000256" key="1">
    <source>
        <dbReference type="SAM" id="Coils"/>
    </source>
</evidence>
<reference evidence="3 4" key="1">
    <citation type="submission" date="2016-02" db="EMBL/GenBank/DDBJ databases">
        <title>Complete Genome Sequence of Weissella jogaejeotgali FOL01.</title>
        <authorList>
            <person name="Lee J.-H."/>
            <person name="Ku H.-J."/>
        </authorList>
    </citation>
    <scope>NUCLEOTIDE SEQUENCE [LARGE SCALE GENOMIC DNA]</scope>
    <source>
        <strain evidence="3 4">FOL01</strain>
    </source>
</reference>
<dbReference type="EMBL" id="CP014332">
    <property type="protein sequence ID" value="APS41029.1"/>
    <property type="molecule type" value="Genomic_DNA"/>
</dbReference>
<evidence type="ECO:0000313" key="2">
    <source>
        <dbReference type="EMBL" id="APS41029.1"/>
    </source>
</evidence>
<protein>
    <submittedName>
        <fullName evidence="3">Uncharacterized protein</fullName>
    </submittedName>
</protein>
<dbReference type="KEGG" id="wjo:FOL01_1001"/>
<dbReference type="Proteomes" id="UP000185473">
    <property type="component" value="Chromosome"/>
</dbReference>
<dbReference type="KEGG" id="wjo:FOL01_0170"/>
<dbReference type="EMBL" id="CP014332">
    <property type="protein sequence ID" value="APS41860.1"/>
    <property type="molecule type" value="Genomic_DNA"/>
</dbReference>
<keyword evidence="4" id="KW-1185">Reference proteome</keyword>
<accession>A0A1L6RBK6</accession>
<dbReference type="OrthoDB" id="9872369at2"/>
<gene>
    <name evidence="2" type="ORF">FOL01_0170</name>
    <name evidence="3" type="ORF">FOL01_1001</name>
</gene>
<name>A0A1L6RBK6_9LACO</name>
<sequence length="88" mass="9893">MSQATWTALLGFLSASVAGVLAIWKMNVAKTVSADKDFITMYNELMKSNNKLIEQNAELTAELQKAHASIEKLTQRIKELEDKLENEH</sequence>
<organism evidence="3 4">
    <name type="scientific">Weissella jogaejeotgali</name>
    <dbReference type="NCBI Taxonomy" id="1631871"/>
    <lineage>
        <taxon>Bacteria</taxon>
        <taxon>Bacillati</taxon>
        <taxon>Bacillota</taxon>
        <taxon>Bacilli</taxon>
        <taxon>Lactobacillales</taxon>
        <taxon>Lactobacillaceae</taxon>
        <taxon>Weissella</taxon>
    </lineage>
</organism>